<dbReference type="AlphaFoldDB" id="A0A7J7JG81"/>
<dbReference type="Proteomes" id="UP000593567">
    <property type="component" value="Unassembled WGS sequence"/>
</dbReference>
<gene>
    <name evidence="1" type="ORF">EB796_017080</name>
</gene>
<sequence length="70" mass="7983">MHLTTQLSKIILHQSKSLANCINLTGEDSDSFFSKYNRSCYKVSDEEGISCKKISNEILQKEKMSFGFVM</sequence>
<dbReference type="EMBL" id="VXIV02002554">
    <property type="protein sequence ID" value="KAF6024636.1"/>
    <property type="molecule type" value="Genomic_DNA"/>
</dbReference>
<comment type="caution">
    <text evidence="1">The sequence shown here is derived from an EMBL/GenBank/DDBJ whole genome shotgun (WGS) entry which is preliminary data.</text>
</comment>
<evidence type="ECO:0000313" key="1">
    <source>
        <dbReference type="EMBL" id="KAF6024636.1"/>
    </source>
</evidence>
<protein>
    <submittedName>
        <fullName evidence="1">Uncharacterized protein</fullName>
    </submittedName>
</protein>
<reference evidence="1" key="1">
    <citation type="submission" date="2020-06" db="EMBL/GenBank/DDBJ databases">
        <title>Draft genome of Bugula neritina, a colonial animal packing powerful symbionts and potential medicines.</title>
        <authorList>
            <person name="Rayko M."/>
        </authorList>
    </citation>
    <scope>NUCLEOTIDE SEQUENCE [LARGE SCALE GENOMIC DNA]</scope>
    <source>
        <strain evidence="1">Kwan_BN1</strain>
    </source>
</reference>
<keyword evidence="2" id="KW-1185">Reference proteome</keyword>
<evidence type="ECO:0000313" key="2">
    <source>
        <dbReference type="Proteomes" id="UP000593567"/>
    </source>
</evidence>
<accession>A0A7J7JG81</accession>
<name>A0A7J7JG81_BUGNE</name>
<proteinExistence type="predicted"/>
<organism evidence="1 2">
    <name type="scientific">Bugula neritina</name>
    <name type="common">Brown bryozoan</name>
    <name type="synonym">Sertularia neritina</name>
    <dbReference type="NCBI Taxonomy" id="10212"/>
    <lineage>
        <taxon>Eukaryota</taxon>
        <taxon>Metazoa</taxon>
        <taxon>Spiralia</taxon>
        <taxon>Lophotrochozoa</taxon>
        <taxon>Bryozoa</taxon>
        <taxon>Gymnolaemata</taxon>
        <taxon>Cheilostomatida</taxon>
        <taxon>Flustrina</taxon>
        <taxon>Buguloidea</taxon>
        <taxon>Bugulidae</taxon>
        <taxon>Bugula</taxon>
    </lineage>
</organism>